<feature type="compositionally biased region" description="Basic and acidic residues" evidence="3">
    <location>
        <begin position="264"/>
        <end position="275"/>
    </location>
</feature>
<feature type="compositionally biased region" description="Basic and acidic residues" evidence="3">
    <location>
        <begin position="211"/>
        <end position="224"/>
    </location>
</feature>
<dbReference type="InterPro" id="IPR000387">
    <property type="entry name" value="Tyr_Pase_dom"/>
</dbReference>
<feature type="domain" description="Tyrosine specific protein phosphatases" evidence="5">
    <location>
        <begin position="422"/>
        <end position="491"/>
    </location>
</feature>
<dbReference type="InterPro" id="IPR020422">
    <property type="entry name" value="TYR_PHOSPHATASE_DUAL_dom"/>
</dbReference>
<dbReference type="PROSITE" id="PS50054">
    <property type="entry name" value="TYR_PHOSPHATASE_DUAL"/>
    <property type="match status" value="1"/>
</dbReference>
<feature type="compositionally biased region" description="Low complexity" evidence="3">
    <location>
        <begin position="330"/>
        <end position="346"/>
    </location>
</feature>
<reference evidence="6" key="1">
    <citation type="submission" date="2022-08" db="EMBL/GenBank/DDBJ databases">
        <title>Novel sulfate-reducing endosymbionts in the free-living metamonad Anaeramoeba.</title>
        <authorList>
            <person name="Jerlstrom-Hultqvist J."/>
            <person name="Cepicka I."/>
            <person name="Gallot-Lavallee L."/>
            <person name="Salas-Leiva D."/>
            <person name="Curtis B.A."/>
            <person name="Zahonova K."/>
            <person name="Pipaliya S."/>
            <person name="Dacks J."/>
            <person name="Roger A.J."/>
        </authorList>
    </citation>
    <scope>NUCLEOTIDE SEQUENCE</scope>
    <source>
        <strain evidence="6">Schooner1</strain>
    </source>
</reference>
<dbReference type="InterPro" id="IPR029021">
    <property type="entry name" value="Prot-tyrosine_phosphatase-like"/>
</dbReference>
<protein>
    <submittedName>
        <fullName evidence="6">Cell division cycle 14</fullName>
    </submittedName>
</protein>
<dbReference type="PROSITE" id="PS50056">
    <property type="entry name" value="TYR_PHOSPHATASE_2"/>
    <property type="match status" value="1"/>
</dbReference>
<dbReference type="PANTHER" id="PTHR23339">
    <property type="entry name" value="TYROSINE SPECIFIC PROTEIN PHOSPHATASE AND DUAL SPECIFICITY PROTEIN PHOSPHATASE"/>
    <property type="match status" value="1"/>
</dbReference>
<dbReference type="PROSITE" id="PS00383">
    <property type="entry name" value="TYR_PHOSPHATASE_1"/>
    <property type="match status" value="1"/>
</dbReference>
<feature type="compositionally biased region" description="Basic residues" evidence="3">
    <location>
        <begin position="276"/>
        <end position="286"/>
    </location>
</feature>
<dbReference type="Proteomes" id="UP001150062">
    <property type="component" value="Unassembled WGS sequence"/>
</dbReference>
<sequence>MDNDKELAELIKNRLYFYISKRSIKKYPKEEIHFTIEKTFYYDSFFLDFGPFKLSLLVKFYRLLREKLDESKNSNKKFYFWSKNCKKKRTNSAVLICSFIMVYCSISAKEAYSKISHLKKFYPFHDASPLESTYGLNVLDVLEGLEKGIQNNWVDFDTFDIQWYEKHEKVINGDLNWIIPNKILAFCSPTPDQNVKKKKNKKKKKDKKKKKEIEELQEKNDNPNKNDNGNDNDDENEKKNDLKDSNSSKKKNKVIEKEEEEEKEKEKEKEKEIKENKKKKKKKKKTTSQNEENSTKTTNNSSKQSIWSWFGFRSETKTKPKPKTKPKLLDSNPSSNSNNNTISNTDNIDESTFESIDQEEIDDFGYGWPVSKYAEYFDQYNITCIVRLNQPIYNKKPFLKKGMSHYDLNFMDGSVPTEKLLNKFLTIAETEFESDKKRSRVMAIHCKAGLGRTGVMIGSYLIKFYNFTAKQAIAWLRLCRPGSVIGIQQQYLETFQRKLLHKKSKFRNMDQKRNLSSLKLSPQPRKVRRKTSSKSPKKKNKN</sequence>
<feature type="compositionally biased region" description="Low complexity" evidence="3">
    <location>
        <begin position="287"/>
        <end position="305"/>
    </location>
</feature>
<dbReference type="EMBL" id="JAOAOG010000004">
    <property type="protein sequence ID" value="KAJ6255475.1"/>
    <property type="molecule type" value="Genomic_DNA"/>
</dbReference>
<evidence type="ECO:0000259" key="4">
    <source>
        <dbReference type="PROSITE" id="PS50054"/>
    </source>
</evidence>
<keyword evidence="6" id="KW-0131">Cell cycle</keyword>
<evidence type="ECO:0000256" key="3">
    <source>
        <dbReference type="SAM" id="MobiDB-lite"/>
    </source>
</evidence>
<proteinExistence type="inferred from homology"/>
<dbReference type="Pfam" id="PF22785">
    <property type="entry name" value="Tc-R-P"/>
    <property type="match status" value="1"/>
</dbReference>
<dbReference type="InterPro" id="IPR050561">
    <property type="entry name" value="PTP"/>
</dbReference>
<dbReference type="Pfam" id="PF14671">
    <property type="entry name" value="DSPn"/>
    <property type="match status" value="1"/>
</dbReference>
<dbReference type="CDD" id="cd17657">
    <property type="entry name" value="CDC14_N"/>
    <property type="match status" value="1"/>
</dbReference>
<keyword evidence="6" id="KW-0132">Cell division</keyword>
<feature type="domain" description="Tyrosine-protein phosphatase" evidence="4">
    <location>
        <begin position="352"/>
        <end position="504"/>
    </location>
</feature>
<evidence type="ECO:0000256" key="2">
    <source>
        <dbReference type="ARBA" id="ARBA00022801"/>
    </source>
</evidence>
<comment type="caution">
    <text evidence="6">The sequence shown here is derived from an EMBL/GenBank/DDBJ whole genome shotgun (WGS) entry which is preliminary data.</text>
</comment>
<evidence type="ECO:0000256" key="1">
    <source>
        <dbReference type="ARBA" id="ARBA00007315"/>
    </source>
</evidence>
<evidence type="ECO:0000313" key="6">
    <source>
        <dbReference type="EMBL" id="KAJ6255475.1"/>
    </source>
</evidence>
<dbReference type="Gene3D" id="3.90.190.10">
    <property type="entry name" value="Protein tyrosine phosphatase superfamily"/>
    <property type="match status" value="2"/>
</dbReference>
<evidence type="ECO:0000313" key="7">
    <source>
        <dbReference type="Proteomes" id="UP001150062"/>
    </source>
</evidence>
<gene>
    <name evidence="6" type="ORF">M0813_11351</name>
</gene>
<dbReference type="GO" id="GO:0051301">
    <property type="term" value="P:cell division"/>
    <property type="evidence" value="ECO:0007669"/>
    <property type="project" value="UniProtKB-KW"/>
</dbReference>
<dbReference type="SUPFAM" id="SSF52799">
    <property type="entry name" value="(Phosphotyrosine protein) phosphatases II"/>
    <property type="match status" value="2"/>
</dbReference>
<feature type="compositionally biased region" description="Basic residues" evidence="3">
    <location>
        <begin position="196"/>
        <end position="210"/>
    </location>
</feature>
<organism evidence="6 7">
    <name type="scientific">Anaeramoeba flamelloides</name>
    <dbReference type="NCBI Taxonomy" id="1746091"/>
    <lineage>
        <taxon>Eukaryota</taxon>
        <taxon>Metamonada</taxon>
        <taxon>Anaeramoebidae</taxon>
        <taxon>Anaeramoeba</taxon>
    </lineage>
</organism>
<feature type="region of interest" description="Disordered" evidence="3">
    <location>
        <begin position="511"/>
        <end position="542"/>
    </location>
</feature>
<dbReference type="InterPro" id="IPR016130">
    <property type="entry name" value="Tyr_Pase_AS"/>
</dbReference>
<keyword evidence="2" id="KW-0378">Hydrolase</keyword>
<feature type="compositionally biased region" description="Basic and acidic residues" evidence="3">
    <location>
        <begin position="236"/>
        <end position="247"/>
    </location>
</feature>
<name>A0ABQ8ZFP8_9EUKA</name>
<comment type="similarity">
    <text evidence="1">Belongs to the protein-tyrosine phosphatase family. Non-receptor class CDC14 subfamily.</text>
</comment>
<keyword evidence="7" id="KW-1185">Reference proteome</keyword>
<dbReference type="InterPro" id="IPR029260">
    <property type="entry name" value="DSPn"/>
</dbReference>
<feature type="region of interest" description="Disordered" evidence="3">
    <location>
        <begin position="190"/>
        <end position="351"/>
    </location>
</feature>
<feature type="compositionally biased region" description="Basic residues" evidence="3">
    <location>
        <begin position="525"/>
        <end position="542"/>
    </location>
</feature>
<evidence type="ECO:0000259" key="5">
    <source>
        <dbReference type="PROSITE" id="PS50056"/>
    </source>
</evidence>
<accession>A0ABQ8ZFP8</accession>